<accession>A0A9Q1JWX8</accession>
<name>A0A9Q1JWX8_9CARY</name>
<comment type="caution">
    <text evidence="1">The sequence shown here is derived from an EMBL/GenBank/DDBJ whole genome shotgun (WGS) entry which is preliminary data.</text>
</comment>
<keyword evidence="2" id="KW-1185">Reference proteome</keyword>
<dbReference type="EMBL" id="JAKOGI010000611">
    <property type="protein sequence ID" value="KAJ8432362.1"/>
    <property type="molecule type" value="Genomic_DNA"/>
</dbReference>
<gene>
    <name evidence="1" type="ORF">Cgig2_014981</name>
</gene>
<dbReference type="Proteomes" id="UP001153076">
    <property type="component" value="Unassembled WGS sequence"/>
</dbReference>
<dbReference type="AlphaFoldDB" id="A0A9Q1JWX8"/>
<protein>
    <submittedName>
        <fullName evidence="1">Uncharacterized protein</fullName>
    </submittedName>
</protein>
<sequence>MQGAMDIEGQGNEIPANENLNSISKIIALDALIEDDKKRSSCKKKRKNLLDQMWIGQVLKVLDFFLDVNGGQALPSGVSCRAPSLSSASSFLKTPTVAASLGAPDGVSSEFRVAYEVCKASDNISGKFWSPTPTPAWLCSSHTATVLIFSFVTDEYQRLRLNASQSRDQVNNDELFFKLLEVLARKVWSMDLGTIRKNTMRWWDHLLNPYPPYPHLTLPLGVAN</sequence>
<evidence type="ECO:0000313" key="1">
    <source>
        <dbReference type="EMBL" id="KAJ8432362.1"/>
    </source>
</evidence>
<proteinExistence type="predicted"/>
<evidence type="ECO:0000313" key="2">
    <source>
        <dbReference type="Proteomes" id="UP001153076"/>
    </source>
</evidence>
<organism evidence="1 2">
    <name type="scientific">Carnegiea gigantea</name>
    <dbReference type="NCBI Taxonomy" id="171969"/>
    <lineage>
        <taxon>Eukaryota</taxon>
        <taxon>Viridiplantae</taxon>
        <taxon>Streptophyta</taxon>
        <taxon>Embryophyta</taxon>
        <taxon>Tracheophyta</taxon>
        <taxon>Spermatophyta</taxon>
        <taxon>Magnoliopsida</taxon>
        <taxon>eudicotyledons</taxon>
        <taxon>Gunneridae</taxon>
        <taxon>Pentapetalae</taxon>
        <taxon>Caryophyllales</taxon>
        <taxon>Cactineae</taxon>
        <taxon>Cactaceae</taxon>
        <taxon>Cactoideae</taxon>
        <taxon>Echinocereeae</taxon>
        <taxon>Carnegiea</taxon>
    </lineage>
</organism>
<reference evidence="1" key="1">
    <citation type="submission" date="2022-04" db="EMBL/GenBank/DDBJ databases">
        <title>Carnegiea gigantea Genome sequencing and assembly v2.</title>
        <authorList>
            <person name="Copetti D."/>
            <person name="Sanderson M.J."/>
            <person name="Burquez A."/>
            <person name="Wojciechowski M.F."/>
        </authorList>
    </citation>
    <scope>NUCLEOTIDE SEQUENCE</scope>
    <source>
        <strain evidence="1">SGP5-SGP5p</strain>
        <tissue evidence="1">Aerial part</tissue>
    </source>
</reference>